<gene>
    <name evidence="4" type="ordered locus">bpr_III216</name>
</gene>
<feature type="compositionally biased region" description="Low complexity" evidence="2">
    <location>
        <begin position="884"/>
        <end position="905"/>
    </location>
</feature>
<dbReference type="CDD" id="cd06503">
    <property type="entry name" value="ATP-synt_Fo_b"/>
    <property type="match status" value="1"/>
</dbReference>
<evidence type="ECO:0000256" key="2">
    <source>
        <dbReference type="SAM" id="MobiDB-lite"/>
    </source>
</evidence>
<protein>
    <recommendedName>
        <fullName evidence="6">Cell surface protein</fullName>
    </recommendedName>
</protein>
<dbReference type="RefSeq" id="WP_013282552.1">
    <property type="nucleotide sequence ID" value="NC_014388.1"/>
</dbReference>
<feature type="chain" id="PRO_5003139961" description="Cell surface protein" evidence="3">
    <location>
        <begin position="29"/>
        <end position="1049"/>
    </location>
</feature>
<feature type="compositionally biased region" description="Polar residues" evidence="2">
    <location>
        <begin position="928"/>
        <end position="940"/>
    </location>
</feature>
<accession>E0S3C0</accession>
<keyword evidence="1" id="KW-0175">Coiled coil</keyword>
<keyword evidence="3" id="KW-0732">Signal</keyword>
<feature type="coiled-coil region" evidence="1">
    <location>
        <begin position="279"/>
        <end position="338"/>
    </location>
</feature>
<feature type="compositionally biased region" description="Low complexity" evidence="2">
    <location>
        <begin position="783"/>
        <end position="863"/>
    </location>
</feature>
<dbReference type="AlphaFoldDB" id="E0S3C0"/>
<name>E0S3C0_BUTPB</name>
<evidence type="ECO:0000256" key="1">
    <source>
        <dbReference type="SAM" id="Coils"/>
    </source>
</evidence>
<sequence>MKKNNLLSAITIGISAMMVLQSPVSAYASENLENLDSLDNSNPGVTEEQAQPETPYEPITEDVQSAADTAIDACVSTPAAEDTGSGEQSQPAQEQQAETNQVVAQEEVQQAADIILNGDSESGTPSASEQKQTQEVKDLIAAATAVATDSTDEEGNKVNSAVTSYDEAAKDIADAKENLTKAEEANKEADAAHKEAVTEVTNAAAELVSPAGIVDTANNISGTVSDANKDAEKLVESIEKAESEEEATQIIENLTTLITTAESTVQLQKEHYGTLSTAYDKAIKELNEAQATLAEKEEALGNNIDQASLKIADAEAEVAAAQQKVDNLGAALEAVENMLDNSSTPTDGDTLNKKRGNNWSGKFTTNVDNSRNIMKDVVVNYYLPQVARKNIITNDPSHPYVFSNPDPKNVDYEHRYTTLEYYYVDDNGSIQKDTKYFNWDSISKADFNNQNIGKNEGDTGIVMYEKTLEEVNSVQDYEKAVELAKSYYKDNPDFKRNGLPLTHGNNYKRCTEQGWFNVYTYMDGDEKKFIVHGELTGPQTGTSVGVTPAFTSFVDANGVEHELTLVPAPSEANTNGLYKDANCLIIGDNATLTKVLNGTDGYSYVHDNVVDKYGISEETVSRLLADNQKLNDYISDNTTAALVNRYANYRKEVDEAKNAAQVATDQVAALKTAMETVEAAKTNPNRNLTAKQILKVDSVADYLGLELTSTQAASLDQMNMTQLKEKLQELKAEADKKVADAIDEMIIVRGKKDKADQILKKLFPTPDPEPEVEPEPDPGTGGTPTTPTTPDPGTGEAPTTPTTPDPGTSETPTTPTTPDGPTTPATGGTSTTPTTDAPTTPATGGTSTAPTTPDGPTTPTTGEVASATTYSAPTVAPTDAGTVTPTTIADATPALAATPAPAAPAVQSLVDTPDTPIIPAAQAVADDQITQPGGDDQTSQPGGGDQVTQPGGDEVQPAPVQIEDGTTPLAAGANSENLQANSDVHPDDSLANPVDILDDDTALASTITDSTQKTMSWWWLLIIALLGATGKKMYDEHMAKKEEKDNLDK</sequence>
<dbReference type="eggNOG" id="COG3064">
    <property type="taxonomic scope" value="Bacteria"/>
</dbReference>
<evidence type="ECO:0008006" key="6">
    <source>
        <dbReference type="Google" id="ProtNLM"/>
    </source>
</evidence>
<dbReference type="STRING" id="515622.bpr_III216"/>
<dbReference type="EMBL" id="CP001811">
    <property type="protein sequence ID" value="ADL35902.1"/>
    <property type="molecule type" value="Genomic_DNA"/>
</dbReference>
<evidence type="ECO:0000313" key="5">
    <source>
        <dbReference type="Proteomes" id="UP000001299"/>
    </source>
</evidence>
<proteinExistence type="predicted"/>
<evidence type="ECO:0000313" key="4">
    <source>
        <dbReference type="EMBL" id="ADL35902.1"/>
    </source>
</evidence>
<feature type="compositionally biased region" description="Low complexity" evidence="2">
    <location>
        <begin position="85"/>
        <end position="102"/>
    </location>
</feature>
<feature type="coiled-coil region" evidence="1">
    <location>
        <begin position="165"/>
        <end position="199"/>
    </location>
</feature>
<evidence type="ECO:0000256" key="3">
    <source>
        <dbReference type="SAM" id="SignalP"/>
    </source>
</evidence>
<feature type="signal peptide" evidence="3">
    <location>
        <begin position="1"/>
        <end position="28"/>
    </location>
</feature>
<feature type="coiled-coil region" evidence="1">
    <location>
        <begin position="639"/>
        <end position="673"/>
    </location>
</feature>
<feature type="region of interest" description="Disordered" evidence="2">
    <location>
        <begin position="762"/>
        <end position="992"/>
    </location>
</feature>
<feature type="coiled-coil region" evidence="1">
    <location>
        <begin position="713"/>
        <end position="744"/>
    </location>
</feature>
<organism evidence="4 5">
    <name type="scientific">Butyrivibrio proteoclasticus (strain ATCC 51982 / DSM 14932 / B316)</name>
    <name type="common">Clostridium proteoclasticum</name>
    <dbReference type="NCBI Taxonomy" id="515622"/>
    <lineage>
        <taxon>Bacteria</taxon>
        <taxon>Bacillati</taxon>
        <taxon>Bacillota</taxon>
        <taxon>Clostridia</taxon>
        <taxon>Lachnospirales</taxon>
        <taxon>Lachnospiraceae</taxon>
        <taxon>Butyrivibrio</taxon>
    </lineage>
</organism>
<dbReference type="Proteomes" id="UP000001299">
    <property type="component" value="Chromosome 2"/>
</dbReference>
<feature type="compositionally biased region" description="Low complexity" evidence="2">
    <location>
        <begin position="33"/>
        <end position="42"/>
    </location>
</feature>
<dbReference type="KEGG" id="bpb:bpr_III216"/>
<feature type="region of interest" description="Disordered" evidence="2">
    <location>
        <begin position="33"/>
        <end position="102"/>
    </location>
</feature>
<reference evidence="4 5" key="1">
    <citation type="journal article" date="2010" name="PLoS ONE">
        <title>The glycobiome of the rumen bacterium Butyrivibrio proteoclasticus B316(T) highlights adaptation to a polysaccharide-rich environment.</title>
        <authorList>
            <person name="Kelly W.J."/>
            <person name="Leahy S.C."/>
            <person name="Altermann E."/>
            <person name="Yeoman C.J."/>
            <person name="Dunne J.C."/>
            <person name="Kong Z."/>
            <person name="Pacheco D.M."/>
            <person name="Li D."/>
            <person name="Noel S.J."/>
            <person name="Moon C.D."/>
            <person name="Cookson A.L."/>
            <person name="Attwood G.T."/>
        </authorList>
    </citation>
    <scope>NUCLEOTIDE SEQUENCE [LARGE SCALE GENOMIC DNA]</scope>
    <source>
        <strain evidence="5">ATCC 51982 / DSM 14932 / B316</strain>
    </source>
</reference>
<dbReference type="HOGENOM" id="CLU_291134_0_0_9"/>
<keyword evidence="5" id="KW-1185">Reference proteome</keyword>